<feature type="compositionally biased region" description="Acidic residues" evidence="20">
    <location>
        <begin position="702"/>
        <end position="741"/>
    </location>
</feature>
<feature type="compositionally biased region" description="Basic and acidic residues" evidence="20">
    <location>
        <begin position="742"/>
        <end position="758"/>
    </location>
</feature>
<feature type="DNA-binding region" description="Homeobox" evidence="18">
    <location>
        <begin position="500"/>
        <end position="549"/>
    </location>
</feature>
<keyword evidence="8" id="KW-0863">Zinc-finger</keyword>
<dbReference type="GO" id="GO:0000981">
    <property type="term" value="F:DNA-binding transcription factor activity, RNA polymerase II-specific"/>
    <property type="evidence" value="ECO:0007669"/>
    <property type="project" value="TreeGrafter"/>
</dbReference>
<keyword evidence="3" id="KW-0678">Repressor</keyword>
<keyword evidence="16 18" id="KW-0539">Nucleus</keyword>
<protein>
    <recommendedName>
        <fullName evidence="17">Zinc fingers and homeoboxes protein 1</fullName>
    </recommendedName>
</protein>
<dbReference type="InterPro" id="IPR024578">
    <property type="entry name" value="Homez_homeobox_dom"/>
</dbReference>
<keyword evidence="11" id="KW-0832">Ubl conjugation</keyword>
<feature type="domain" description="Homeobox" evidence="21">
    <location>
        <begin position="405"/>
        <end position="455"/>
    </location>
</feature>
<evidence type="ECO:0000256" key="1">
    <source>
        <dbReference type="ARBA" id="ARBA00004123"/>
    </source>
</evidence>
<dbReference type="GeneTree" id="ENSGT00950000182893"/>
<evidence type="ECO:0000256" key="3">
    <source>
        <dbReference type="ARBA" id="ARBA00022491"/>
    </source>
</evidence>
<organism evidence="22 23">
    <name type="scientific">Cynoglossus semilaevis</name>
    <name type="common">Tongue sole</name>
    <dbReference type="NCBI Taxonomy" id="244447"/>
    <lineage>
        <taxon>Eukaryota</taxon>
        <taxon>Metazoa</taxon>
        <taxon>Chordata</taxon>
        <taxon>Craniata</taxon>
        <taxon>Vertebrata</taxon>
        <taxon>Euteleostomi</taxon>
        <taxon>Actinopterygii</taxon>
        <taxon>Neopterygii</taxon>
        <taxon>Teleostei</taxon>
        <taxon>Neoteleostei</taxon>
        <taxon>Acanthomorphata</taxon>
        <taxon>Carangaria</taxon>
        <taxon>Pleuronectiformes</taxon>
        <taxon>Pleuronectoidei</taxon>
        <taxon>Cynoglossidae</taxon>
        <taxon>Cynoglossinae</taxon>
        <taxon>Cynoglossus</taxon>
    </lineage>
</organism>
<dbReference type="PANTHER" id="PTHR15467">
    <property type="entry name" value="ZINC-FINGERS AND HOMEOBOXES RELATED"/>
    <property type="match status" value="1"/>
</dbReference>
<keyword evidence="5" id="KW-0597">Phosphoprotein</keyword>
<reference evidence="22" key="3">
    <citation type="submission" date="2025-09" db="UniProtKB">
        <authorList>
            <consortium name="Ensembl"/>
        </authorList>
    </citation>
    <scope>IDENTIFICATION</scope>
</reference>
<evidence type="ECO:0000256" key="7">
    <source>
        <dbReference type="ARBA" id="ARBA00022737"/>
    </source>
</evidence>
<dbReference type="InParanoid" id="A0A3P8WXT1"/>
<keyword evidence="12" id="KW-0805">Transcription regulation</keyword>
<dbReference type="SMART" id="SM00389">
    <property type="entry name" value="HOX"/>
    <property type="match status" value="5"/>
</dbReference>
<dbReference type="Gene3D" id="1.10.10.60">
    <property type="entry name" value="Homeodomain-like"/>
    <property type="match status" value="5"/>
</dbReference>
<evidence type="ECO:0000313" key="22">
    <source>
        <dbReference type="Ensembl" id="ENSCSEP00000029525.1"/>
    </source>
</evidence>
<dbReference type="OMA" id="IMRIRSR"/>
<dbReference type="PROSITE" id="PS50071">
    <property type="entry name" value="HOMEOBOX_2"/>
    <property type="match status" value="4"/>
</dbReference>
<evidence type="ECO:0000256" key="11">
    <source>
        <dbReference type="ARBA" id="ARBA00022843"/>
    </source>
</evidence>
<feature type="DNA-binding region" description="Homeobox" evidence="18">
    <location>
        <begin position="245"/>
        <end position="287"/>
    </location>
</feature>
<evidence type="ECO:0000256" key="20">
    <source>
        <dbReference type="SAM" id="MobiDB-lite"/>
    </source>
</evidence>
<evidence type="ECO:0000256" key="2">
    <source>
        <dbReference type="ARBA" id="ARBA00007440"/>
    </source>
</evidence>
<evidence type="ECO:0000256" key="8">
    <source>
        <dbReference type="ARBA" id="ARBA00022771"/>
    </source>
</evidence>
<dbReference type="GO" id="GO:0005634">
    <property type="term" value="C:nucleus"/>
    <property type="evidence" value="ECO:0007669"/>
    <property type="project" value="UniProtKB-SubCell"/>
</dbReference>
<evidence type="ECO:0000256" key="18">
    <source>
        <dbReference type="PROSITE-ProRule" id="PRU00108"/>
    </source>
</evidence>
<evidence type="ECO:0000256" key="16">
    <source>
        <dbReference type="ARBA" id="ARBA00023242"/>
    </source>
</evidence>
<keyword evidence="6" id="KW-0479">Metal-binding</keyword>
<feature type="region of interest" description="Disordered" evidence="20">
    <location>
        <begin position="1"/>
        <end position="21"/>
    </location>
</feature>
<dbReference type="Pfam" id="PF11569">
    <property type="entry name" value="Homez"/>
    <property type="match status" value="1"/>
</dbReference>
<feature type="compositionally biased region" description="Basic residues" evidence="20">
    <location>
        <begin position="614"/>
        <end position="634"/>
    </location>
</feature>
<dbReference type="GO" id="GO:0030154">
    <property type="term" value="P:cell differentiation"/>
    <property type="evidence" value="ECO:0007669"/>
    <property type="project" value="UniProtKB-KW"/>
</dbReference>
<comment type="similarity">
    <text evidence="2">Belongs to the ZHX family.</text>
</comment>
<reference evidence="22" key="2">
    <citation type="submission" date="2025-08" db="UniProtKB">
        <authorList>
            <consortium name="Ensembl"/>
        </authorList>
    </citation>
    <scope>IDENTIFICATION</scope>
</reference>
<feature type="domain" description="Homeobox" evidence="21">
    <location>
        <begin position="243"/>
        <end position="286"/>
    </location>
</feature>
<dbReference type="InterPro" id="IPR009057">
    <property type="entry name" value="Homeodomain-like_sf"/>
</dbReference>
<feature type="domain" description="Homeobox" evidence="21">
    <location>
        <begin position="498"/>
        <end position="548"/>
    </location>
</feature>
<feature type="region of interest" description="Disordered" evidence="20">
    <location>
        <begin position="366"/>
        <end position="385"/>
    </location>
</feature>
<feature type="compositionally biased region" description="Low complexity" evidence="20">
    <location>
        <begin position="376"/>
        <end position="385"/>
    </location>
</feature>
<feature type="region of interest" description="Disordered" evidence="20">
    <location>
        <begin position="139"/>
        <end position="168"/>
    </location>
</feature>
<keyword evidence="4" id="KW-1017">Isopeptide bond</keyword>
<feature type="DNA-binding region" description="Homeobox" evidence="18">
    <location>
        <begin position="555"/>
        <end position="597"/>
    </location>
</feature>
<accession>A0A3P8WXT1</accession>
<keyword evidence="13 18" id="KW-0238">DNA-binding</keyword>
<reference evidence="22 23" key="1">
    <citation type="journal article" date="2014" name="Nat. Genet.">
        <title>Whole-genome sequence of a flatfish provides insights into ZW sex chromosome evolution and adaptation to a benthic lifestyle.</title>
        <authorList>
            <person name="Chen S."/>
            <person name="Zhang G."/>
            <person name="Shao C."/>
            <person name="Huang Q."/>
            <person name="Liu G."/>
            <person name="Zhang P."/>
            <person name="Song W."/>
            <person name="An N."/>
            <person name="Chalopin D."/>
            <person name="Volff J.N."/>
            <person name="Hong Y."/>
            <person name="Li Q."/>
            <person name="Sha Z."/>
            <person name="Zhou H."/>
            <person name="Xie M."/>
            <person name="Yu Q."/>
            <person name="Liu Y."/>
            <person name="Xiang H."/>
            <person name="Wang N."/>
            <person name="Wu K."/>
            <person name="Yang C."/>
            <person name="Zhou Q."/>
            <person name="Liao X."/>
            <person name="Yang L."/>
            <person name="Hu Q."/>
            <person name="Zhang J."/>
            <person name="Meng L."/>
            <person name="Jin L."/>
            <person name="Tian Y."/>
            <person name="Lian J."/>
            <person name="Yang J."/>
            <person name="Miao G."/>
            <person name="Liu S."/>
            <person name="Liang Z."/>
            <person name="Yan F."/>
            <person name="Li Y."/>
            <person name="Sun B."/>
            <person name="Zhang H."/>
            <person name="Zhang J."/>
            <person name="Zhu Y."/>
            <person name="Du M."/>
            <person name="Zhao Y."/>
            <person name="Schartl M."/>
            <person name="Tang Q."/>
            <person name="Wang J."/>
        </authorList>
    </citation>
    <scope>NUCLEOTIDE SEQUENCE</scope>
</reference>
<evidence type="ECO:0000256" key="5">
    <source>
        <dbReference type="ARBA" id="ARBA00022553"/>
    </source>
</evidence>
<sequence>MSSRRKSTTPCMVPPREEPAPHFDQEMENVVMDEELNLFTVHVSTEHPDVVITTSYVCMEELRDNFTRTMVRQHNETVIQQTVNDLTFDGSFVKMEDDEESEEMWRRGIVLSKTPIMRVRGRQEVKKFTATQKMAATDNGGVIKVESDEEDEDEQREPPTLSPAPLTPAVATATVAPRLVPVSAPLQVQAVPQGIVVNRALAQVLTALQQQQQQQQNGTQTQLLIPVSSIPTYNAAMDSNVLLHSAYNRFPYPSVSEIMGLVSQTKFTEEQIKVWFSAQRLKHGVSWTPEEVEEARKKKFNGTVQAVPQTITVIPANIAAATNGLQSIFQTCQIVGQPGLVLTQVTGNGTALPVASPITLTVAGVPGNQPKAAEPSTSESTAELTGSSASLALGLDTLGSKPKKSKEQLAELKASYSRRQFATEAEISRLMQVTKLSKRAIKKWFSDTRYNQRNSRDQHSLLDSSPTTASAPGTGGNSRVKFRHAFPDFTPQKFKEKTPEQLLVLEASFQKSDTPSDEELSRLRTETKLTRREVDAWFTERRKAPTTKEGGDVEKAFVHTQWPTPEEYDRMANESGLPRTYVVNWFGDTRYACKNSNLKWYYLYQSGKALNGGAKKKSRKRNRGWSKRTRRPNASKRSPKEGVTAIKVKSGKSFLKDYYLKHGILSEKDLDELVMKSSMSYEQVRDWFAETAKRKEEGQEPFSEEEEAEEDEEEEEEEGEDEEEEEEETTVGTEQEDGEGDMEVKEQGDEASDDGKEEEKEEEKEQEEIQEEAE</sequence>
<dbReference type="GO" id="GO:0003677">
    <property type="term" value="F:DNA binding"/>
    <property type="evidence" value="ECO:0007669"/>
    <property type="project" value="UniProtKB-UniRule"/>
</dbReference>
<evidence type="ECO:0000313" key="23">
    <source>
        <dbReference type="Proteomes" id="UP000265120"/>
    </source>
</evidence>
<dbReference type="FunFam" id="1.10.10.60:FF:000062">
    <property type="entry name" value="zinc fingers and homeoboxes protein 3"/>
    <property type="match status" value="1"/>
</dbReference>
<keyword evidence="10" id="KW-0862">Zinc</keyword>
<dbReference type="PANTHER" id="PTHR15467:SF4">
    <property type="entry name" value="ZINC FINGERS AND HOMEOBOXES PROTEIN 1"/>
    <property type="match status" value="1"/>
</dbReference>
<feature type="domain" description="Homeobox" evidence="21">
    <location>
        <begin position="553"/>
        <end position="596"/>
    </location>
</feature>
<dbReference type="SUPFAM" id="SSF46689">
    <property type="entry name" value="Homeodomain-like"/>
    <property type="match status" value="5"/>
</dbReference>
<keyword evidence="23" id="KW-1185">Reference proteome</keyword>
<evidence type="ECO:0000256" key="10">
    <source>
        <dbReference type="ARBA" id="ARBA00022833"/>
    </source>
</evidence>
<evidence type="ECO:0000256" key="19">
    <source>
        <dbReference type="RuleBase" id="RU000682"/>
    </source>
</evidence>
<comment type="subcellular location">
    <subcellularLocation>
        <location evidence="1 18 19">Nucleus</location>
    </subcellularLocation>
</comment>
<feature type="region of interest" description="Disordered" evidence="20">
    <location>
        <begin position="612"/>
        <end position="642"/>
    </location>
</feature>
<dbReference type="Proteomes" id="UP000265120">
    <property type="component" value="Chromosome 18"/>
</dbReference>
<keyword evidence="9" id="KW-0221">Differentiation</keyword>
<dbReference type="Pfam" id="PF00046">
    <property type="entry name" value="Homeodomain"/>
    <property type="match status" value="3"/>
</dbReference>
<evidence type="ECO:0000256" key="15">
    <source>
        <dbReference type="ARBA" id="ARBA00023163"/>
    </source>
</evidence>
<feature type="region of interest" description="Disordered" evidence="20">
    <location>
        <begin position="452"/>
        <end position="481"/>
    </location>
</feature>
<evidence type="ECO:0000256" key="4">
    <source>
        <dbReference type="ARBA" id="ARBA00022499"/>
    </source>
</evidence>
<evidence type="ECO:0000259" key="21">
    <source>
        <dbReference type="PROSITE" id="PS50071"/>
    </source>
</evidence>
<evidence type="ECO:0000256" key="14">
    <source>
        <dbReference type="ARBA" id="ARBA00023155"/>
    </source>
</evidence>
<evidence type="ECO:0000256" key="13">
    <source>
        <dbReference type="ARBA" id="ARBA00023125"/>
    </source>
</evidence>
<dbReference type="STRING" id="244447.ENSCSEP00000029525"/>
<evidence type="ECO:0000256" key="9">
    <source>
        <dbReference type="ARBA" id="ARBA00022782"/>
    </source>
</evidence>
<keyword evidence="14 18" id="KW-0371">Homeobox</keyword>
<evidence type="ECO:0000256" key="6">
    <source>
        <dbReference type="ARBA" id="ARBA00022723"/>
    </source>
</evidence>
<dbReference type="CDD" id="cd00086">
    <property type="entry name" value="homeodomain"/>
    <property type="match status" value="4"/>
</dbReference>
<evidence type="ECO:0000256" key="17">
    <source>
        <dbReference type="ARBA" id="ARBA00040117"/>
    </source>
</evidence>
<evidence type="ECO:0000256" key="12">
    <source>
        <dbReference type="ARBA" id="ARBA00023015"/>
    </source>
</evidence>
<dbReference type="Ensembl" id="ENSCSET00000029926.1">
    <property type="protein sequence ID" value="ENSCSEP00000029525.1"/>
    <property type="gene ID" value="ENSCSEG00000018911.1"/>
</dbReference>
<feature type="region of interest" description="Disordered" evidence="20">
    <location>
        <begin position="694"/>
        <end position="774"/>
    </location>
</feature>
<dbReference type="GO" id="GO:0008270">
    <property type="term" value="F:zinc ion binding"/>
    <property type="evidence" value="ECO:0007669"/>
    <property type="project" value="UniProtKB-KW"/>
</dbReference>
<keyword evidence="15" id="KW-0804">Transcription</keyword>
<name>A0A3P8WXT1_CYNSE</name>
<keyword evidence="7" id="KW-0677">Repeat</keyword>
<feature type="compositionally biased region" description="Polar residues" evidence="20">
    <location>
        <begin position="461"/>
        <end position="471"/>
    </location>
</feature>
<dbReference type="AlphaFoldDB" id="A0A3P8WXT1"/>
<feature type="DNA-binding region" description="Homeobox" evidence="18">
    <location>
        <begin position="407"/>
        <end position="456"/>
    </location>
</feature>
<feature type="compositionally biased region" description="Acidic residues" evidence="20">
    <location>
        <begin position="759"/>
        <end position="774"/>
    </location>
</feature>
<dbReference type="InterPro" id="IPR001356">
    <property type="entry name" value="HD"/>
</dbReference>
<proteinExistence type="inferred from homology"/>